<dbReference type="RefSeq" id="WP_317793002.1">
    <property type="nucleotide sequence ID" value="NZ_AP028461.1"/>
</dbReference>
<dbReference type="EMBL" id="JBHTMK010000012">
    <property type="protein sequence ID" value="MFD1365463.1"/>
    <property type="molecule type" value="Genomic_DNA"/>
</dbReference>
<reference evidence="2" key="1">
    <citation type="journal article" date="2019" name="Int. J. Syst. Evol. Microbiol.">
        <title>The Global Catalogue of Microorganisms (GCM) 10K type strain sequencing project: providing services to taxonomists for standard genome sequencing and annotation.</title>
        <authorList>
            <consortium name="The Broad Institute Genomics Platform"/>
            <consortium name="The Broad Institute Genome Sequencing Center for Infectious Disease"/>
            <person name="Wu L."/>
            <person name="Ma J."/>
        </authorList>
    </citation>
    <scope>NUCLEOTIDE SEQUENCE [LARGE SCALE GENOMIC DNA]</scope>
    <source>
        <strain evidence="2">CCM 7526</strain>
    </source>
</reference>
<protein>
    <recommendedName>
        <fullName evidence="3">Septum formation-related domain-containing protein</fullName>
    </recommendedName>
</protein>
<gene>
    <name evidence="1" type="ORF">ACFQ5G_08940</name>
</gene>
<accession>A0ABW4A4H9</accession>
<sequence length="320" mass="33710">MRARVTTLVLIALLAGGCARPDTDIGGTDPQPLPSGAPPVVNTRWESCDVASPEYADAQDALTLPRLDDTFAPVAAVICRNGIRERPGGGSEMTAVEARADDLTGLLPALRLPDEAQTAQACTADLPAVPWLALIDKDGRWIRPGIPIDSCTKPRIEFRRAYEKLTTVTVKSRVVAQLESDEAASAGCSQQYGDMTWASGGLENVQETTLAPLPATTSARRCVYDVPVKERGTGKPAGEFRDGGLLSAADWTAIRAEVESAAPGVATCNTPASRFAVVHLEPGGTLNVEGDGCRRILAEPANGPSGYFAASDRLIDLLFG</sequence>
<dbReference type="Proteomes" id="UP001597183">
    <property type="component" value="Unassembled WGS sequence"/>
</dbReference>
<evidence type="ECO:0008006" key="3">
    <source>
        <dbReference type="Google" id="ProtNLM"/>
    </source>
</evidence>
<dbReference type="PROSITE" id="PS51257">
    <property type="entry name" value="PROKAR_LIPOPROTEIN"/>
    <property type="match status" value="1"/>
</dbReference>
<keyword evidence="2" id="KW-1185">Reference proteome</keyword>
<name>A0ABW4A4H9_9ACTN</name>
<evidence type="ECO:0000313" key="1">
    <source>
        <dbReference type="EMBL" id="MFD1365463.1"/>
    </source>
</evidence>
<comment type="caution">
    <text evidence="1">The sequence shown here is derived from an EMBL/GenBank/DDBJ whole genome shotgun (WGS) entry which is preliminary data.</text>
</comment>
<evidence type="ECO:0000313" key="2">
    <source>
        <dbReference type="Proteomes" id="UP001597183"/>
    </source>
</evidence>
<organism evidence="1 2">
    <name type="scientific">Actinoplanes sichuanensis</name>
    <dbReference type="NCBI Taxonomy" id="512349"/>
    <lineage>
        <taxon>Bacteria</taxon>
        <taxon>Bacillati</taxon>
        <taxon>Actinomycetota</taxon>
        <taxon>Actinomycetes</taxon>
        <taxon>Micromonosporales</taxon>
        <taxon>Micromonosporaceae</taxon>
        <taxon>Actinoplanes</taxon>
    </lineage>
</organism>
<proteinExistence type="predicted"/>